<protein>
    <submittedName>
        <fullName evidence="1">Uncharacterized protein</fullName>
    </submittedName>
</protein>
<evidence type="ECO:0000313" key="2">
    <source>
        <dbReference type="Proteomes" id="UP001215231"/>
    </source>
</evidence>
<dbReference type="Proteomes" id="UP001215231">
    <property type="component" value="Chromosome"/>
</dbReference>
<evidence type="ECO:0000313" key="1">
    <source>
        <dbReference type="EMBL" id="WDE12657.1"/>
    </source>
</evidence>
<accession>A0ABY7VJ08</accession>
<gene>
    <name evidence="1" type="ORF">H3N35_04055</name>
</gene>
<sequence length="170" mass="19473">MMVNISKKGIGLTFLVMLLLTVSFYLYKSVAVTTPKTSQWKDSPLSIFHLLINMRSINMPQLIIFNEENELILHITQLDSILSYDFSSVYNREIPKNKDFKLLDAFILPKLNLGAFNVFLVYPDPECLKSTDQRELEALYANIPQQLINALPGNNIEFNLLSVHQGDHKL</sequence>
<organism evidence="1 2">
    <name type="scientific">Thalassomonas haliotis</name>
    <dbReference type="NCBI Taxonomy" id="485448"/>
    <lineage>
        <taxon>Bacteria</taxon>
        <taxon>Pseudomonadati</taxon>
        <taxon>Pseudomonadota</taxon>
        <taxon>Gammaproteobacteria</taxon>
        <taxon>Alteromonadales</taxon>
        <taxon>Colwelliaceae</taxon>
        <taxon>Thalassomonas</taxon>
    </lineage>
</organism>
<name>A0ABY7VJ08_9GAMM</name>
<proteinExistence type="predicted"/>
<dbReference type="EMBL" id="CP059693">
    <property type="protein sequence ID" value="WDE12657.1"/>
    <property type="molecule type" value="Genomic_DNA"/>
</dbReference>
<keyword evidence="2" id="KW-1185">Reference proteome</keyword>
<reference evidence="1 2" key="1">
    <citation type="journal article" date="2022" name="Mar. Drugs">
        <title>Bioassay-Guided Fractionation Leads to the Detection of Cholic Acid Generated by the Rare Thalassomonas sp.</title>
        <authorList>
            <person name="Pheiffer F."/>
            <person name="Schneider Y.K."/>
            <person name="Hansen E.H."/>
            <person name="Andersen J.H."/>
            <person name="Isaksson J."/>
            <person name="Busche T."/>
            <person name="R C."/>
            <person name="Kalinowski J."/>
            <person name="Zyl L.V."/>
            <person name="Trindade M."/>
        </authorList>
    </citation>
    <scope>NUCLEOTIDE SEQUENCE [LARGE SCALE GENOMIC DNA]</scope>
    <source>
        <strain evidence="1 2">A5K-61T</strain>
    </source>
</reference>
<dbReference type="RefSeq" id="WP_274052939.1">
    <property type="nucleotide sequence ID" value="NZ_CP059693.1"/>
</dbReference>